<dbReference type="KEGG" id="ccjz:ccrud_14400"/>
<dbReference type="AlphaFoldDB" id="A0A172QY10"/>
<keyword evidence="1" id="KW-0472">Membrane</keyword>
<sequence>MPHTTINAYAGNMINQTQEVIGLSFQIAGVILLFAVGASLLFAGIWSAARAKITQGDPTNPHPSRPAIWFVLAAFSLGAAGYLMFHWWA</sequence>
<evidence type="ECO:0000313" key="2">
    <source>
        <dbReference type="EMBL" id="ANE05528.1"/>
    </source>
</evidence>
<evidence type="ECO:0000313" key="3">
    <source>
        <dbReference type="Proteomes" id="UP000076929"/>
    </source>
</evidence>
<reference evidence="2 3" key="1">
    <citation type="submission" date="2016-05" db="EMBL/GenBank/DDBJ databases">
        <title>Complete genome sequence of Corynebacterium crudilactis, a new Corynebacterium species isolated from raw cow's milk.</title>
        <authorList>
            <person name="Christian R."/>
            <person name="Zimmermann J."/>
            <person name="Lipski A."/>
            <person name="Kalinowski J."/>
        </authorList>
    </citation>
    <scope>NUCLEOTIDE SEQUENCE [LARGE SCALE GENOMIC DNA]</scope>
    <source>
        <strain evidence="2 3">JZ16</strain>
        <plasmid evidence="2 3">pCRULAC1</plasmid>
    </source>
</reference>
<dbReference type="Proteomes" id="UP000076929">
    <property type="component" value="Plasmid pCRULAC1"/>
</dbReference>
<keyword evidence="3" id="KW-1185">Reference proteome</keyword>
<keyword evidence="2" id="KW-0614">Plasmid</keyword>
<proteinExistence type="predicted"/>
<feature type="transmembrane region" description="Helical" evidence="1">
    <location>
        <begin position="67"/>
        <end position="88"/>
    </location>
</feature>
<name>A0A172QY10_9CORY</name>
<keyword evidence="1" id="KW-0812">Transmembrane</keyword>
<gene>
    <name evidence="2" type="ORF">ccrud_14400</name>
</gene>
<protein>
    <submittedName>
        <fullName evidence="2">Uncharacterized protein</fullName>
    </submittedName>
</protein>
<keyword evidence="1" id="KW-1133">Transmembrane helix</keyword>
<organism evidence="2 3">
    <name type="scientific">Corynebacterium crudilactis</name>
    <dbReference type="NCBI Taxonomy" id="1652495"/>
    <lineage>
        <taxon>Bacteria</taxon>
        <taxon>Bacillati</taxon>
        <taxon>Actinomycetota</taxon>
        <taxon>Actinomycetes</taxon>
        <taxon>Mycobacteriales</taxon>
        <taxon>Corynebacteriaceae</taxon>
        <taxon>Corynebacterium</taxon>
    </lineage>
</organism>
<accession>A0A172QY10</accession>
<geneLocation type="plasmid" evidence="2 3">
    <name>pCRULAC1</name>
</geneLocation>
<evidence type="ECO:0000256" key="1">
    <source>
        <dbReference type="SAM" id="Phobius"/>
    </source>
</evidence>
<dbReference type="EMBL" id="CP015623">
    <property type="protein sequence ID" value="ANE05528.1"/>
    <property type="molecule type" value="Genomic_DNA"/>
</dbReference>
<feature type="transmembrane region" description="Helical" evidence="1">
    <location>
        <begin position="20"/>
        <end position="46"/>
    </location>
</feature>